<dbReference type="InterPro" id="IPR016187">
    <property type="entry name" value="CTDL_fold"/>
</dbReference>
<reference evidence="3 4" key="1">
    <citation type="submission" date="2022-12" db="EMBL/GenBank/DDBJ databases">
        <title>Chromosome-level genome of Tegillarca granosa.</title>
        <authorList>
            <person name="Kim J."/>
        </authorList>
    </citation>
    <scope>NUCLEOTIDE SEQUENCE [LARGE SCALE GENOMIC DNA]</scope>
    <source>
        <strain evidence="3">Teg-2019</strain>
        <tissue evidence="3">Adductor muscle</tissue>
    </source>
</reference>
<dbReference type="InterPro" id="IPR016186">
    <property type="entry name" value="C-type_lectin-like/link_sf"/>
</dbReference>
<sequence length="328" mass="37396">MDRTQKFQAVKYVKRFSQNILESNVLQKEALCVWKSLRDLLRRQRYLKDLISRIRENCAQFTTVAPCSGMQYAGHWYTLSSTERNWTNARVCPMAIVIVHALSQFKIIRDVLLNATGLDCSHTQHLSSPSSLKSDSKSSSESDTTIVLQPDVPGFSQNILESNVLQKEALCVWKSLRDLLRRQRYLKDLISRIRENCAQFTTVAPCSGTQYAGHCYTLSSTERNWTNARDDCQSRGGYLVDITSSAENNIAKQLAFMSPSDQVWLGATDELEEGVYRWVSNNQTMTFTDWYRNDPDGGNGQNCLSTYLESRLWIDNICSSSLPYICET</sequence>
<dbReference type="SUPFAM" id="SSF56436">
    <property type="entry name" value="C-type lectin-like"/>
    <property type="match status" value="1"/>
</dbReference>
<comment type="caution">
    <text evidence="3">The sequence shown here is derived from an EMBL/GenBank/DDBJ whole genome shotgun (WGS) entry which is preliminary data.</text>
</comment>
<dbReference type="PANTHER" id="PTHR22803">
    <property type="entry name" value="MANNOSE, PHOSPHOLIPASE, LECTIN RECEPTOR RELATED"/>
    <property type="match status" value="1"/>
</dbReference>
<feature type="domain" description="C-type lectin" evidence="2">
    <location>
        <begin position="211"/>
        <end position="327"/>
    </location>
</feature>
<dbReference type="Gene3D" id="3.10.100.10">
    <property type="entry name" value="Mannose-Binding Protein A, subunit A"/>
    <property type="match status" value="1"/>
</dbReference>
<dbReference type="InterPro" id="IPR050111">
    <property type="entry name" value="C-type_lectin/snaclec_domain"/>
</dbReference>
<accession>A0ABQ9F3U3</accession>
<organism evidence="3 4">
    <name type="scientific">Tegillarca granosa</name>
    <name type="common">Malaysian cockle</name>
    <name type="synonym">Anadara granosa</name>
    <dbReference type="NCBI Taxonomy" id="220873"/>
    <lineage>
        <taxon>Eukaryota</taxon>
        <taxon>Metazoa</taxon>
        <taxon>Spiralia</taxon>
        <taxon>Lophotrochozoa</taxon>
        <taxon>Mollusca</taxon>
        <taxon>Bivalvia</taxon>
        <taxon>Autobranchia</taxon>
        <taxon>Pteriomorphia</taxon>
        <taxon>Arcoida</taxon>
        <taxon>Arcoidea</taxon>
        <taxon>Arcidae</taxon>
        <taxon>Tegillarca</taxon>
    </lineage>
</organism>
<evidence type="ECO:0000259" key="2">
    <source>
        <dbReference type="PROSITE" id="PS50041"/>
    </source>
</evidence>
<gene>
    <name evidence="3" type="ORF">KUTeg_009421</name>
</gene>
<evidence type="ECO:0000313" key="4">
    <source>
        <dbReference type="Proteomes" id="UP001217089"/>
    </source>
</evidence>
<protein>
    <recommendedName>
        <fullName evidence="2">C-type lectin domain-containing protein</fullName>
    </recommendedName>
</protein>
<dbReference type="SMART" id="SM00034">
    <property type="entry name" value="CLECT"/>
    <property type="match status" value="1"/>
</dbReference>
<feature type="region of interest" description="Disordered" evidence="1">
    <location>
        <begin position="122"/>
        <end position="143"/>
    </location>
</feature>
<dbReference type="CDD" id="cd00037">
    <property type="entry name" value="CLECT"/>
    <property type="match status" value="1"/>
</dbReference>
<keyword evidence="4" id="KW-1185">Reference proteome</keyword>
<dbReference type="EMBL" id="JARBDR010000440">
    <property type="protein sequence ID" value="KAJ8312048.1"/>
    <property type="molecule type" value="Genomic_DNA"/>
</dbReference>
<name>A0ABQ9F3U3_TEGGR</name>
<dbReference type="PROSITE" id="PS50041">
    <property type="entry name" value="C_TYPE_LECTIN_2"/>
    <property type="match status" value="1"/>
</dbReference>
<dbReference type="Pfam" id="PF00059">
    <property type="entry name" value="Lectin_C"/>
    <property type="match status" value="1"/>
</dbReference>
<dbReference type="Proteomes" id="UP001217089">
    <property type="component" value="Unassembled WGS sequence"/>
</dbReference>
<evidence type="ECO:0000256" key="1">
    <source>
        <dbReference type="SAM" id="MobiDB-lite"/>
    </source>
</evidence>
<dbReference type="InterPro" id="IPR001304">
    <property type="entry name" value="C-type_lectin-like"/>
</dbReference>
<proteinExistence type="predicted"/>
<evidence type="ECO:0000313" key="3">
    <source>
        <dbReference type="EMBL" id="KAJ8312048.1"/>
    </source>
</evidence>